<comment type="caution">
    <text evidence="2">The sequence shown here is derived from an EMBL/GenBank/DDBJ whole genome shotgun (WGS) entry which is preliminary data.</text>
</comment>
<evidence type="ECO:0000313" key="3">
    <source>
        <dbReference type="Proteomes" id="UP001174694"/>
    </source>
</evidence>
<evidence type="ECO:0000313" key="2">
    <source>
        <dbReference type="EMBL" id="KAJ9156406.1"/>
    </source>
</evidence>
<dbReference type="EMBL" id="JANBVO010000002">
    <property type="protein sequence ID" value="KAJ9156406.1"/>
    <property type="molecule type" value="Genomic_DNA"/>
</dbReference>
<reference evidence="2" key="1">
    <citation type="submission" date="2022-07" db="EMBL/GenBank/DDBJ databases">
        <title>Fungi with potential for degradation of polypropylene.</title>
        <authorList>
            <person name="Gostincar C."/>
        </authorList>
    </citation>
    <scope>NUCLEOTIDE SEQUENCE</scope>
    <source>
        <strain evidence="2">EXF-13308</strain>
    </source>
</reference>
<dbReference type="InterPro" id="IPR036282">
    <property type="entry name" value="Glutathione-S-Trfase_C_sf"/>
</dbReference>
<dbReference type="Gene3D" id="3.40.30.110">
    <property type="match status" value="2"/>
</dbReference>
<dbReference type="InterPro" id="IPR036249">
    <property type="entry name" value="Thioredoxin-like_sf"/>
</dbReference>
<protein>
    <submittedName>
        <fullName evidence="2">Glutathione S-transferase</fullName>
    </submittedName>
</protein>
<feature type="domain" description="GST C-terminal" evidence="1">
    <location>
        <begin position="92"/>
        <end position="251"/>
    </location>
</feature>
<gene>
    <name evidence="2" type="ORF">NKR23_g1304</name>
</gene>
<dbReference type="SUPFAM" id="SSF52833">
    <property type="entry name" value="Thioredoxin-like"/>
    <property type="match status" value="1"/>
</dbReference>
<dbReference type="InterPro" id="IPR010987">
    <property type="entry name" value="Glutathione-S-Trfase_C-like"/>
</dbReference>
<name>A0AA38SB66_9PEZI</name>
<dbReference type="Pfam" id="PF13417">
    <property type="entry name" value="GST_N_3"/>
    <property type="match status" value="1"/>
</dbReference>
<dbReference type="PROSITE" id="PS50405">
    <property type="entry name" value="GST_CTER"/>
    <property type="match status" value="1"/>
</dbReference>
<proteinExistence type="predicted"/>
<dbReference type="CDD" id="cd00299">
    <property type="entry name" value="GST_C_family"/>
    <property type="match status" value="1"/>
</dbReference>
<organism evidence="2 3">
    <name type="scientific">Pleurostoma richardsiae</name>
    <dbReference type="NCBI Taxonomy" id="41990"/>
    <lineage>
        <taxon>Eukaryota</taxon>
        <taxon>Fungi</taxon>
        <taxon>Dikarya</taxon>
        <taxon>Ascomycota</taxon>
        <taxon>Pezizomycotina</taxon>
        <taxon>Sordariomycetes</taxon>
        <taxon>Sordariomycetidae</taxon>
        <taxon>Calosphaeriales</taxon>
        <taxon>Pleurostomataceae</taxon>
        <taxon>Pleurostoma</taxon>
    </lineage>
</organism>
<dbReference type="AlphaFoldDB" id="A0AA38SB66"/>
<sequence>MSAKEHPIVLYHYAYSPFARRVVWYLALRGIPYSQCMQPPIMPRPDIAALGINHRRIPILSIGRDVYFDTRLIIQKLEQLDAPGPALGARGGPESQAIERLLESFVIDGGVFSRAAQLIPPDLPLLRDPAFGKDRVQYNNGRRFSREEWAVIRPEALGEIRAAAELLEATLLADGRDWILKTEGPSLADIEAVWPLHWLAGLPGALPPDQVSAEKFPKVFAWIDRFQQAVTAARKAQEKPATLPGDKAKDSIAASEFWEAEEGVDENDPVAKAQGLKKGSLITVWPTDTGSSHRDTGVLVGLSSKQVVIETKAGDSAIRVHAPRHGFRICNAERASHL</sequence>
<dbReference type="SUPFAM" id="SSF47616">
    <property type="entry name" value="GST C-terminal domain-like"/>
    <property type="match status" value="1"/>
</dbReference>
<evidence type="ECO:0000259" key="1">
    <source>
        <dbReference type="PROSITE" id="PS50405"/>
    </source>
</evidence>
<dbReference type="Pfam" id="PF25907">
    <property type="entry name" value="DUF7962"/>
    <property type="match status" value="1"/>
</dbReference>
<accession>A0AA38SB66</accession>
<dbReference type="InterPro" id="IPR058268">
    <property type="entry name" value="DUF7962"/>
</dbReference>
<dbReference type="Proteomes" id="UP001174694">
    <property type="component" value="Unassembled WGS sequence"/>
</dbReference>
<dbReference type="Gene3D" id="1.20.1050.10">
    <property type="match status" value="1"/>
</dbReference>
<keyword evidence="3" id="KW-1185">Reference proteome</keyword>
<dbReference type="InterPro" id="IPR004045">
    <property type="entry name" value="Glutathione_S-Trfase_N"/>
</dbReference>
<dbReference type="CDD" id="cd00570">
    <property type="entry name" value="GST_N_family"/>
    <property type="match status" value="1"/>
</dbReference>